<protein>
    <submittedName>
        <fullName evidence="7">Glycosyltransferase</fullName>
    </submittedName>
</protein>
<organism evidence="7 8">
    <name type="scientific">Paenibacillus sabuli</name>
    <dbReference type="NCBI Taxonomy" id="2772509"/>
    <lineage>
        <taxon>Bacteria</taxon>
        <taxon>Bacillati</taxon>
        <taxon>Bacillota</taxon>
        <taxon>Bacilli</taxon>
        <taxon>Bacillales</taxon>
        <taxon>Paenibacillaceae</taxon>
        <taxon>Paenibacillus</taxon>
    </lineage>
</organism>
<evidence type="ECO:0000256" key="4">
    <source>
        <dbReference type="ARBA" id="ARBA00022679"/>
    </source>
</evidence>
<comment type="pathway">
    <text evidence="1">Cell wall biogenesis; cell wall polysaccharide biosynthesis.</text>
</comment>
<dbReference type="SUPFAM" id="SSF53448">
    <property type="entry name" value="Nucleotide-diphospho-sugar transferases"/>
    <property type="match status" value="1"/>
</dbReference>
<keyword evidence="3" id="KW-0328">Glycosyltransferase</keyword>
<gene>
    <name evidence="7" type="ORF">IDH44_25895</name>
</gene>
<dbReference type="PANTHER" id="PTHR43179:SF12">
    <property type="entry name" value="GALACTOFURANOSYLTRANSFERASE GLFT2"/>
    <property type="match status" value="1"/>
</dbReference>
<reference evidence="7" key="1">
    <citation type="submission" date="2020-09" db="EMBL/GenBank/DDBJ databases">
        <title>A novel bacterium of genus Paenibacillus, isolated from South China Sea.</title>
        <authorList>
            <person name="Huang H."/>
            <person name="Mo K."/>
            <person name="Hu Y."/>
        </authorList>
    </citation>
    <scope>NUCLEOTIDE SEQUENCE</scope>
    <source>
        <strain evidence="7">IB182496</strain>
    </source>
</reference>
<name>A0A927C0F3_9BACL</name>
<dbReference type="InterPro" id="IPR029044">
    <property type="entry name" value="Nucleotide-diphossugar_trans"/>
</dbReference>
<comment type="similarity">
    <text evidence="2">Belongs to the glycosyltransferase 2 family.</text>
</comment>
<evidence type="ECO:0000256" key="5">
    <source>
        <dbReference type="SAM" id="MobiDB-lite"/>
    </source>
</evidence>
<dbReference type="RefSeq" id="WP_190921710.1">
    <property type="nucleotide sequence ID" value="NZ_JACXIZ010000080.1"/>
</dbReference>
<evidence type="ECO:0000256" key="1">
    <source>
        <dbReference type="ARBA" id="ARBA00004776"/>
    </source>
</evidence>
<dbReference type="GO" id="GO:0016757">
    <property type="term" value="F:glycosyltransferase activity"/>
    <property type="evidence" value="ECO:0007669"/>
    <property type="project" value="UniProtKB-KW"/>
</dbReference>
<comment type="caution">
    <text evidence="7">The sequence shown here is derived from an EMBL/GenBank/DDBJ whole genome shotgun (WGS) entry which is preliminary data.</text>
</comment>
<feature type="region of interest" description="Disordered" evidence="5">
    <location>
        <begin position="1"/>
        <end position="31"/>
    </location>
</feature>
<dbReference type="CDD" id="cd04186">
    <property type="entry name" value="GT_2_like_c"/>
    <property type="match status" value="1"/>
</dbReference>
<evidence type="ECO:0000313" key="7">
    <source>
        <dbReference type="EMBL" id="MBD2848618.1"/>
    </source>
</evidence>
<evidence type="ECO:0000256" key="3">
    <source>
        <dbReference type="ARBA" id="ARBA00022676"/>
    </source>
</evidence>
<dbReference type="PANTHER" id="PTHR43179">
    <property type="entry name" value="RHAMNOSYLTRANSFERASE WBBL"/>
    <property type="match status" value="1"/>
</dbReference>
<dbReference type="EMBL" id="JACXIZ010000080">
    <property type="protein sequence ID" value="MBD2848618.1"/>
    <property type="molecule type" value="Genomic_DNA"/>
</dbReference>
<proteinExistence type="inferred from homology"/>
<dbReference type="AlphaFoldDB" id="A0A927C0F3"/>
<accession>A0A927C0F3</accession>
<dbReference type="Gene3D" id="3.90.550.10">
    <property type="entry name" value="Spore Coat Polysaccharide Biosynthesis Protein SpsA, Chain A"/>
    <property type="match status" value="1"/>
</dbReference>
<dbReference type="Pfam" id="PF00535">
    <property type="entry name" value="Glycos_transf_2"/>
    <property type="match status" value="1"/>
</dbReference>
<keyword evidence="8" id="KW-1185">Reference proteome</keyword>
<evidence type="ECO:0000256" key="2">
    <source>
        <dbReference type="ARBA" id="ARBA00006739"/>
    </source>
</evidence>
<dbReference type="InterPro" id="IPR001173">
    <property type="entry name" value="Glyco_trans_2-like"/>
</dbReference>
<feature type="region of interest" description="Disordered" evidence="5">
    <location>
        <begin position="422"/>
        <end position="441"/>
    </location>
</feature>
<sequence>MRRLRRSQSRPKLDAVRQAGRRQGREAGLQEGYARGLQEGAGAFGRPFEGTSIVIPTYNKVDYLKECVASIQRYTTEPYELIIVDNASEDGTADYLRGLRGVRCRINAENLGFAGSVNQGLMMARGTTLLILNNDIVVTPRWLTNMLHCLHATHGIVGPVTNYISGEQQIETGYQGMEEMQQFAERYNHSDPSQWVRTERLMGFCLLMRRDDFLRIGYFDEGYVIGNCEDDDYMIRARLHGIGLVNARDCFIHHYGSVSMKSLEGRFDEVYGRNLAFFSHKWSDPSGMLGLQWQQPGERSHTTDAAPTAVLVRGLHPQPYWIEHGVRRPVTGVCETSGVRVSQHDLRAWPRGEPITADEMRQRQERLGRTSELSAEEHGVLLCTPEGAVFQAKSGRMHRFLNDAAIAAWGLEHRTQLPIASPPGLEGVPLLQPPQIKAGNL</sequence>
<evidence type="ECO:0000313" key="8">
    <source>
        <dbReference type="Proteomes" id="UP000621560"/>
    </source>
</evidence>
<keyword evidence="4" id="KW-0808">Transferase</keyword>
<dbReference type="Proteomes" id="UP000621560">
    <property type="component" value="Unassembled WGS sequence"/>
</dbReference>
<evidence type="ECO:0000259" key="6">
    <source>
        <dbReference type="Pfam" id="PF00535"/>
    </source>
</evidence>
<feature type="domain" description="Glycosyltransferase 2-like" evidence="6">
    <location>
        <begin position="52"/>
        <end position="189"/>
    </location>
</feature>